<dbReference type="Proteomes" id="UP000425916">
    <property type="component" value="Chromosome"/>
</dbReference>
<evidence type="ECO:0000313" key="3">
    <source>
        <dbReference type="Proteomes" id="UP000425916"/>
    </source>
</evidence>
<evidence type="ECO:0008006" key="4">
    <source>
        <dbReference type="Google" id="ProtNLM"/>
    </source>
</evidence>
<dbReference type="RefSeq" id="WP_156271313.1">
    <property type="nucleotide sequence ID" value="NZ_CP046244.1"/>
</dbReference>
<gene>
    <name evidence="2" type="ORF">MGLY_01680</name>
</gene>
<sequence length="60" mass="6412">MKKGLKYLLILLAFSLFLAVLAGCGSKKTISVQSGPTDPNYRGVIYQEGLQGPESGKPNI</sequence>
<evidence type="ECO:0000256" key="1">
    <source>
        <dbReference type="SAM" id="SignalP"/>
    </source>
</evidence>
<feature type="chain" id="PRO_5038929350" description="Prokaryotic membrane lipoprotein lipid attachment site profile" evidence="1">
    <location>
        <begin position="23"/>
        <end position="60"/>
    </location>
</feature>
<organism evidence="2 3">
    <name type="scientific">Neomoorella glycerini</name>
    <dbReference type="NCBI Taxonomy" id="55779"/>
    <lineage>
        <taxon>Bacteria</taxon>
        <taxon>Bacillati</taxon>
        <taxon>Bacillota</taxon>
        <taxon>Clostridia</taxon>
        <taxon>Neomoorellales</taxon>
        <taxon>Neomoorellaceae</taxon>
        <taxon>Neomoorella</taxon>
    </lineage>
</organism>
<protein>
    <recommendedName>
        <fullName evidence="4">Prokaryotic membrane lipoprotein lipid attachment site profile</fullName>
    </recommendedName>
</protein>
<dbReference type="PROSITE" id="PS51257">
    <property type="entry name" value="PROKAR_LIPOPROTEIN"/>
    <property type="match status" value="1"/>
</dbReference>
<proteinExistence type="predicted"/>
<reference evidence="2 3" key="1">
    <citation type="submission" date="2019-11" db="EMBL/GenBank/DDBJ databases">
        <title>Genome sequence of Moorella glycerini DSM11254.</title>
        <authorList>
            <person name="Poehlein A."/>
            <person name="Boeer T."/>
            <person name="Daniel R."/>
        </authorList>
    </citation>
    <scope>NUCLEOTIDE SEQUENCE [LARGE SCALE GENOMIC DNA]</scope>
    <source>
        <strain evidence="2 3">DSM 11254</strain>
    </source>
</reference>
<accession>A0A6I5ZM28</accession>
<keyword evidence="3" id="KW-1185">Reference proteome</keyword>
<evidence type="ECO:0000313" key="2">
    <source>
        <dbReference type="EMBL" id="QGP90856.1"/>
    </source>
</evidence>
<name>A0A6I5ZM28_9FIRM</name>
<dbReference type="AlphaFoldDB" id="A0A6I5ZM28"/>
<dbReference type="EMBL" id="CP046244">
    <property type="protein sequence ID" value="QGP90856.1"/>
    <property type="molecule type" value="Genomic_DNA"/>
</dbReference>
<keyword evidence="1" id="KW-0732">Signal</keyword>
<feature type="signal peptide" evidence="1">
    <location>
        <begin position="1"/>
        <end position="22"/>
    </location>
</feature>